<organism evidence="4 5">
    <name type="scientific">Hirsutella minnesotensis 3608</name>
    <dbReference type="NCBI Taxonomy" id="1043627"/>
    <lineage>
        <taxon>Eukaryota</taxon>
        <taxon>Fungi</taxon>
        <taxon>Dikarya</taxon>
        <taxon>Ascomycota</taxon>
        <taxon>Pezizomycotina</taxon>
        <taxon>Sordariomycetes</taxon>
        <taxon>Hypocreomycetidae</taxon>
        <taxon>Hypocreales</taxon>
        <taxon>Ophiocordycipitaceae</taxon>
        <taxon>Hirsutella</taxon>
    </lineage>
</organism>
<dbReference type="PANTHER" id="PTHR43333">
    <property type="entry name" value="2-HACID_DH_C DOMAIN-CONTAINING PROTEIN"/>
    <property type="match status" value="1"/>
</dbReference>
<dbReference type="InterPro" id="IPR029752">
    <property type="entry name" value="D-isomer_DH_CS1"/>
</dbReference>
<evidence type="ECO:0000313" key="4">
    <source>
        <dbReference type="EMBL" id="KJZ75883.1"/>
    </source>
</evidence>
<evidence type="ECO:0000256" key="1">
    <source>
        <dbReference type="ARBA" id="ARBA00023002"/>
    </source>
</evidence>
<dbReference type="InterPro" id="IPR036291">
    <property type="entry name" value="NAD(P)-bd_dom_sf"/>
</dbReference>
<dbReference type="PROSITE" id="PS00065">
    <property type="entry name" value="D_2_HYDROXYACID_DH_1"/>
    <property type="match status" value="1"/>
</dbReference>
<dbReference type="GO" id="GO:0016491">
    <property type="term" value="F:oxidoreductase activity"/>
    <property type="evidence" value="ECO:0007669"/>
    <property type="project" value="UniProtKB-KW"/>
</dbReference>
<protein>
    <recommendedName>
        <fullName evidence="3">D-isomer specific 2-hydroxyacid dehydrogenase NAD-binding domain-containing protein</fullName>
    </recommendedName>
</protein>
<accession>A0A0F7ZV27</accession>
<reference evidence="4 5" key="1">
    <citation type="journal article" date="2014" name="Genome Biol. Evol.">
        <title>Comparative genomics and transcriptomics analyses reveal divergent lifestyle features of nematode endoparasitic fungus Hirsutella minnesotensis.</title>
        <authorList>
            <person name="Lai Y."/>
            <person name="Liu K."/>
            <person name="Zhang X."/>
            <person name="Zhang X."/>
            <person name="Li K."/>
            <person name="Wang N."/>
            <person name="Shu C."/>
            <person name="Wu Y."/>
            <person name="Wang C."/>
            <person name="Bushley K.E."/>
            <person name="Xiang M."/>
            <person name="Liu X."/>
        </authorList>
    </citation>
    <scope>NUCLEOTIDE SEQUENCE [LARGE SCALE GENOMIC DNA]</scope>
    <source>
        <strain evidence="4 5">3608</strain>
    </source>
</reference>
<keyword evidence="5" id="KW-1185">Reference proteome</keyword>
<feature type="domain" description="D-isomer specific 2-hydroxyacid dehydrogenase NAD-binding" evidence="3">
    <location>
        <begin position="80"/>
        <end position="171"/>
    </location>
</feature>
<dbReference type="Gene3D" id="3.40.50.720">
    <property type="entry name" value="NAD(P)-binding Rossmann-like Domain"/>
    <property type="match status" value="1"/>
</dbReference>
<name>A0A0F7ZV27_9HYPO</name>
<evidence type="ECO:0000259" key="3">
    <source>
        <dbReference type="Pfam" id="PF02826"/>
    </source>
</evidence>
<gene>
    <name evidence="4" type="ORF">HIM_04707</name>
</gene>
<dbReference type="GO" id="GO:0051287">
    <property type="term" value="F:NAD binding"/>
    <property type="evidence" value="ECO:0007669"/>
    <property type="project" value="InterPro"/>
</dbReference>
<dbReference type="SUPFAM" id="SSF51735">
    <property type="entry name" value="NAD(P)-binding Rossmann-fold domains"/>
    <property type="match status" value="1"/>
</dbReference>
<sequence length="204" mass="22195">MDKPVADSMGRRMGIMGYGAIGRQCARLAQALGMQVYAFTRTARDTPEARRHDGYSIPGTGDPDGLVPARWFHGDVDDFLAQDLDLVVVSVPLSPATRGLIGRPQFQAMSAKKTFLCNVARGPIVDTDALVEALEQGLISGAALDVTDPEPLPPDHPLWKAPNVTITPHVSWQSNNMVDRIAGLLMENMDRLDRGEPLLNVIKK</sequence>
<keyword evidence="1" id="KW-0560">Oxidoreductase</keyword>
<dbReference type="Proteomes" id="UP000054481">
    <property type="component" value="Unassembled WGS sequence"/>
</dbReference>
<dbReference type="PANTHER" id="PTHR43333:SF1">
    <property type="entry name" value="D-ISOMER SPECIFIC 2-HYDROXYACID DEHYDROGENASE NAD-BINDING DOMAIN-CONTAINING PROTEIN"/>
    <property type="match status" value="1"/>
</dbReference>
<keyword evidence="2" id="KW-0520">NAD</keyword>
<dbReference type="EMBL" id="KQ030514">
    <property type="protein sequence ID" value="KJZ75883.1"/>
    <property type="molecule type" value="Genomic_DNA"/>
</dbReference>
<dbReference type="OrthoDB" id="298012at2759"/>
<proteinExistence type="predicted"/>
<dbReference type="InterPro" id="IPR006140">
    <property type="entry name" value="D-isomer_DH_NAD-bd"/>
</dbReference>
<evidence type="ECO:0000256" key="2">
    <source>
        <dbReference type="ARBA" id="ARBA00023027"/>
    </source>
</evidence>
<evidence type="ECO:0000313" key="5">
    <source>
        <dbReference type="Proteomes" id="UP000054481"/>
    </source>
</evidence>
<dbReference type="Pfam" id="PF02826">
    <property type="entry name" value="2-Hacid_dh_C"/>
    <property type="match status" value="2"/>
</dbReference>
<dbReference type="AlphaFoldDB" id="A0A0F7ZV27"/>
<feature type="domain" description="D-isomer specific 2-hydroxyacid dehydrogenase NAD-binding" evidence="3">
    <location>
        <begin position="7"/>
        <end position="48"/>
    </location>
</feature>